<dbReference type="KEGG" id="aagg:ETAA8_33350"/>
<protein>
    <submittedName>
        <fullName evidence="3">Uncharacterized protein</fullName>
    </submittedName>
</protein>
<dbReference type="AlphaFoldDB" id="A0A517YDB9"/>
<feature type="transmembrane region" description="Helical" evidence="2">
    <location>
        <begin position="24"/>
        <end position="43"/>
    </location>
</feature>
<dbReference type="EMBL" id="CP036274">
    <property type="protein sequence ID" value="QDU28235.1"/>
    <property type="molecule type" value="Genomic_DNA"/>
</dbReference>
<proteinExistence type="predicted"/>
<keyword evidence="2" id="KW-0812">Transmembrane</keyword>
<evidence type="ECO:0000256" key="2">
    <source>
        <dbReference type="SAM" id="Phobius"/>
    </source>
</evidence>
<gene>
    <name evidence="3" type="ORF">ETAA8_33350</name>
</gene>
<dbReference type="Proteomes" id="UP000315017">
    <property type="component" value="Chromosome"/>
</dbReference>
<keyword evidence="2" id="KW-1133">Transmembrane helix</keyword>
<keyword evidence="2" id="KW-0472">Membrane</keyword>
<sequence>MNKNPYESPEQPSKGDLGGPTSQSVWRMAFLGALCLFGVSLMLRNWLPFEKAFGFSSLEWDNVVIASMLLVLVSFAATLVTGAAWFVAWVRNA</sequence>
<keyword evidence="4" id="KW-1185">Reference proteome</keyword>
<feature type="transmembrane region" description="Helical" evidence="2">
    <location>
        <begin position="63"/>
        <end position="90"/>
    </location>
</feature>
<name>A0A517YDB9_9BACT</name>
<evidence type="ECO:0000313" key="4">
    <source>
        <dbReference type="Proteomes" id="UP000315017"/>
    </source>
</evidence>
<evidence type="ECO:0000256" key="1">
    <source>
        <dbReference type="SAM" id="MobiDB-lite"/>
    </source>
</evidence>
<feature type="region of interest" description="Disordered" evidence="1">
    <location>
        <begin position="1"/>
        <end position="20"/>
    </location>
</feature>
<organism evidence="3 4">
    <name type="scientific">Anatilimnocola aggregata</name>
    <dbReference type="NCBI Taxonomy" id="2528021"/>
    <lineage>
        <taxon>Bacteria</taxon>
        <taxon>Pseudomonadati</taxon>
        <taxon>Planctomycetota</taxon>
        <taxon>Planctomycetia</taxon>
        <taxon>Pirellulales</taxon>
        <taxon>Pirellulaceae</taxon>
        <taxon>Anatilimnocola</taxon>
    </lineage>
</organism>
<accession>A0A517YDB9</accession>
<dbReference type="RefSeq" id="WP_145090185.1">
    <property type="nucleotide sequence ID" value="NZ_CP036274.1"/>
</dbReference>
<reference evidence="3 4" key="1">
    <citation type="submission" date="2019-02" db="EMBL/GenBank/DDBJ databases">
        <title>Deep-cultivation of Planctomycetes and their phenomic and genomic characterization uncovers novel biology.</title>
        <authorList>
            <person name="Wiegand S."/>
            <person name="Jogler M."/>
            <person name="Boedeker C."/>
            <person name="Pinto D."/>
            <person name="Vollmers J."/>
            <person name="Rivas-Marin E."/>
            <person name="Kohn T."/>
            <person name="Peeters S.H."/>
            <person name="Heuer A."/>
            <person name="Rast P."/>
            <person name="Oberbeckmann S."/>
            <person name="Bunk B."/>
            <person name="Jeske O."/>
            <person name="Meyerdierks A."/>
            <person name="Storesund J.E."/>
            <person name="Kallscheuer N."/>
            <person name="Luecker S."/>
            <person name="Lage O.M."/>
            <person name="Pohl T."/>
            <person name="Merkel B.J."/>
            <person name="Hornburger P."/>
            <person name="Mueller R.-W."/>
            <person name="Bruemmer F."/>
            <person name="Labrenz M."/>
            <person name="Spormann A.M."/>
            <person name="Op den Camp H."/>
            <person name="Overmann J."/>
            <person name="Amann R."/>
            <person name="Jetten M.S.M."/>
            <person name="Mascher T."/>
            <person name="Medema M.H."/>
            <person name="Devos D.P."/>
            <person name="Kaster A.-K."/>
            <person name="Ovreas L."/>
            <person name="Rohde M."/>
            <person name="Galperin M.Y."/>
            <person name="Jogler C."/>
        </authorList>
    </citation>
    <scope>NUCLEOTIDE SEQUENCE [LARGE SCALE GENOMIC DNA]</scope>
    <source>
        <strain evidence="3 4">ETA_A8</strain>
    </source>
</reference>
<evidence type="ECO:0000313" key="3">
    <source>
        <dbReference type="EMBL" id="QDU28235.1"/>
    </source>
</evidence>